<accession>A0A9K3D194</accession>
<dbReference type="OrthoDB" id="29145at2759"/>
<protein>
    <submittedName>
        <fullName evidence="4">Uncharacterized protein</fullName>
    </submittedName>
</protein>
<dbReference type="GO" id="GO:0015031">
    <property type="term" value="P:protein transport"/>
    <property type="evidence" value="ECO:0007669"/>
    <property type="project" value="UniProtKB-KW"/>
</dbReference>
<evidence type="ECO:0000256" key="3">
    <source>
        <dbReference type="ARBA" id="ARBA00022927"/>
    </source>
</evidence>
<dbReference type="PANTHER" id="PTHR23316">
    <property type="entry name" value="IMPORTIN ALPHA"/>
    <property type="match status" value="1"/>
</dbReference>
<dbReference type="InterPro" id="IPR016024">
    <property type="entry name" value="ARM-type_fold"/>
</dbReference>
<evidence type="ECO:0000313" key="5">
    <source>
        <dbReference type="Proteomes" id="UP000265618"/>
    </source>
</evidence>
<dbReference type="Proteomes" id="UP000265618">
    <property type="component" value="Unassembled WGS sequence"/>
</dbReference>
<dbReference type="AlphaFoldDB" id="A0A9K3D194"/>
<evidence type="ECO:0000313" key="4">
    <source>
        <dbReference type="EMBL" id="GIQ86852.1"/>
    </source>
</evidence>
<comment type="similarity">
    <text evidence="1">Belongs to the importin alpha family.</text>
</comment>
<gene>
    <name evidence="4" type="ORF">KIPB_008779</name>
</gene>
<evidence type="ECO:0000256" key="2">
    <source>
        <dbReference type="ARBA" id="ARBA00022448"/>
    </source>
</evidence>
<feature type="non-terminal residue" evidence="4">
    <location>
        <position position="1"/>
    </location>
</feature>
<keyword evidence="3" id="KW-0653">Protein transport</keyword>
<name>A0A9K3D194_9EUKA</name>
<dbReference type="EMBL" id="BDIP01002804">
    <property type="protein sequence ID" value="GIQ86852.1"/>
    <property type="molecule type" value="Genomic_DNA"/>
</dbReference>
<dbReference type="Gene3D" id="1.25.10.10">
    <property type="entry name" value="Leucine-rich Repeat Variant"/>
    <property type="match status" value="1"/>
</dbReference>
<proteinExistence type="inferred from homology"/>
<comment type="caution">
    <text evidence="4">The sequence shown here is derived from an EMBL/GenBank/DDBJ whole genome shotgun (WGS) entry which is preliminary data.</text>
</comment>
<reference evidence="4 5" key="1">
    <citation type="journal article" date="2018" name="PLoS ONE">
        <title>The draft genome of Kipferlia bialata reveals reductive genome evolution in fornicate parasites.</title>
        <authorList>
            <person name="Tanifuji G."/>
            <person name="Takabayashi S."/>
            <person name="Kume K."/>
            <person name="Takagi M."/>
            <person name="Nakayama T."/>
            <person name="Kamikawa R."/>
            <person name="Inagaki Y."/>
            <person name="Hashimoto T."/>
        </authorList>
    </citation>
    <scope>NUCLEOTIDE SEQUENCE [LARGE SCALE GENOMIC DNA]</scope>
    <source>
        <strain evidence="4">NY0173</strain>
    </source>
</reference>
<organism evidence="4 5">
    <name type="scientific">Kipferlia bialata</name>
    <dbReference type="NCBI Taxonomy" id="797122"/>
    <lineage>
        <taxon>Eukaryota</taxon>
        <taxon>Metamonada</taxon>
        <taxon>Carpediemonas-like organisms</taxon>
        <taxon>Kipferlia</taxon>
    </lineage>
</organism>
<keyword evidence="5" id="KW-1185">Reference proteome</keyword>
<evidence type="ECO:0000256" key="1">
    <source>
        <dbReference type="ARBA" id="ARBA00010394"/>
    </source>
</evidence>
<dbReference type="SUPFAM" id="SSF48371">
    <property type="entry name" value="ARM repeat"/>
    <property type="match status" value="1"/>
</dbReference>
<keyword evidence="2" id="KW-0813">Transport</keyword>
<dbReference type="InterPro" id="IPR011989">
    <property type="entry name" value="ARM-like"/>
</dbReference>
<sequence>MSGNAGNNKEAEAAATAVSSIPTDVSLHEAVGEIIRTAQGAGLSVANHAACVTLRKSVSDANQDVNEDLDRLFQYYPGLLDQVVASLRGNLDDSIRLELLWFLTNVGSGNLTQAERLRDAGAFSVFATHCHYSNMAVAEQAVWAIGNILGEVPLKAAMIENGAPQGLHSYFLRSRPLMAGNTVARGNGAREMGVRGAGLPPDTFASFSGFTNCLWAMLNLYRGRPSGHTDDVLRDLMDTLIQSESWPIGKADEAVDAMWALSYAAEIDELQPMIMSHPGFMDTLFSILRTFSRDPPRAPKTYK</sequence>